<keyword evidence="10" id="KW-1185">Reference proteome</keyword>
<keyword evidence="4" id="KW-0539">Nucleus</keyword>
<dbReference type="InterPro" id="IPR020472">
    <property type="entry name" value="WD40_PAC1"/>
</dbReference>
<proteinExistence type="predicted"/>
<feature type="compositionally biased region" description="Acidic residues" evidence="7">
    <location>
        <begin position="120"/>
        <end position="139"/>
    </location>
</feature>
<dbReference type="GO" id="GO:0005730">
    <property type="term" value="C:nucleolus"/>
    <property type="evidence" value="ECO:0007669"/>
    <property type="project" value="TreeGrafter"/>
</dbReference>
<dbReference type="Pfam" id="PF00400">
    <property type="entry name" value="WD40"/>
    <property type="match status" value="3"/>
</dbReference>
<dbReference type="PROSITE" id="PS50082">
    <property type="entry name" value="WD_REPEATS_2"/>
    <property type="match status" value="3"/>
</dbReference>
<comment type="caution">
    <text evidence="9">The sequence shown here is derived from an EMBL/GenBank/DDBJ whole genome shotgun (WGS) entry which is preliminary data.</text>
</comment>
<dbReference type="PROSITE" id="PS50294">
    <property type="entry name" value="WD_REPEATS_REGION"/>
    <property type="match status" value="3"/>
</dbReference>
<feature type="repeat" description="WD" evidence="6">
    <location>
        <begin position="350"/>
        <end position="385"/>
    </location>
</feature>
<evidence type="ECO:0000256" key="2">
    <source>
        <dbReference type="ARBA" id="ARBA00022574"/>
    </source>
</evidence>
<evidence type="ECO:0000259" key="8">
    <source>
        <dbReference type="Pfam" id="PF12265"/>
    </source>
</evidence>
<comment type="subcellular location">
    <subcellularLocation>
        <location evidence="1">Nucleus</location>
    </subcellularLocation>
</comment>
<keyword evidence="2 6" id="KW-0853">WD repeat</keyword>
<feature type="domain" description="Histone-binding protein RBBP4-like N-terminal" evidence="8">
    <location>
        <begin position="49"/>
        <end position="114"/>
    </location>
</feature>
<keyword evidence="3" id="KW-0677">Repeat</keyword>
<evidence type="ECO:0000256" key="1">
    <source>
        <dbReference type="ARBA" id="ARBA00004123"/>
    </source>
</evidence>
<dbReference type="Gene3D" id="2.130.10.10">
    <property type="entry name" value="YVTN repeat-like/Quinoprotein amine dehydrogenase"/>
    <property type="match status" value="1"/>
</dbReference>
<dbReference type="Proteomes" id="UP001374579">
    <property type="component" value="Unassembled WGS sequence"/>
</dbReference>
<dbReference type="SMART" id="SM00320">
    <property type="entry name" value="WD40"/>
    <property type="match status" value="5"/>
</dbReference>
<evidence type="ECO:0000256" key="5">
    <source>
        <dbReference type="ARBA" id="ARBA00040876"/>
    </source>
</evidence>
<feature type="repeat" description="WD" evidence="6">
    <location>
        <begin position="302"/>
        <end position="337"/>
    </location>
</feature>
<evidence type="ECO:0000313" key="9">
    <source>
        <dbReference type="EMBL" id="KAK7112232.1"/>
    </source>
</evidence>
<gene>
    <name evidence="9" type="ORF">V1264_011714</name>
</gene>
<evidence type="ECO:0000256" key="7">
    <source>
        <dbReference type="SAM" id="MobiDB-lite"/>
    </source>
</evidence>
<dbReference type="SUPFAM" id="SSF50978">
    <property type="entry name" value="WD40 repeat-like"/>
    <property type="match status" value="1"/>
</dbReference>
<dbReference type="InterPro" id="IPR051972">
    <property type="entry name" value="Glutamate-rich_WD_repeat"/>
</dbReference>
<dbReference type="InterPro" id="IPR019775">
    <property type="entry name" value="WD40_repeat_CS"/>
</dbReference>
<organism evidence="9 10">
    <name type="scientific">Littorina saxatilis</name>
    <dbReference type="NCBI Taxonomy" id="31220"/>
    <lineage>
        <taxon>Eukaryota</taxon>
        <taxon>Metazoa</taxon>
        <taxon>Spiralia</taxon>
        <taxon>Lophotrochozoa</taxon>
        <taxon>Mollusca</taxon>
        <taxon>Gastropoda</taxon>
        <taxon>Caenogastropoda</taxon>
        <taxon>Littorinimorpha</taxon>
        <taxon>Littorinoidea</taxon>
        <taxon>Littorinidae</taxon>
        <taxon>Littorina</taxon>
    </lineage>
</organism>
<dbReference type="InterPro" id="IPR015943">
    <property type="entry name" value="WD40/YVTN_repeat-like_dom_sf"/>
</dbReference>
<dbReference type="InterPro" id="IPR001680">
    <property type="entry name" value="WD40_rpt"/>
</dbReference>
<dbReference type="PRINTS" id="PR00320">
    <property type="entry name" value="GPROTEINBRPT"/>
</dbReference>
<accession>A0AAN9GKT7</accession>
<sequence length="442" mass="49512">MNKMADNDEMEVLDEIQEENDNSGCDEGMEEEKPPEVFIPGKTQHEEGELESDPSAYVFLHQLQAGAPCLSFDIIPDALGDRREQCPLTCYILSGTQSERGQPNYINIMKMHNITKTQKDEEDEEESDDDSADEEDEDEQPKLSLVTIQHTGAVNRVRVAKVDNKIYAGTWSEVGSVYIHDITEQTAMVDDPVAADKYDSKQTSVVQTLTQHSSEGFAIDWSPAAKGWLATGDCSSGIYVWQPSNSGWVTGKSPFTGHTDSVEDIQWSKNESNVFASCSVDRSIRIWHTQQKPTKANVLTVSEAHNRDINVIHWNPNEKHLLASGGDDGVIKIWDLRMFRNQPVTPTATFKLHTQPITSLEWNPLDSSVLAVSGADDQITIWDFSVERDEGPEEEEPDVPPQLLFQHCGQTDMKELHWHPQLPGVIISTAQSDFNIFRTISV</sequence>
<dbReference type="EMBL" id="JBAMIC010000002">
    <property type="protein sequence ID" value="KAK7112232.1"/>
    <property type="molecule type" value="Genomic_DNA"/>
</dbReference>
<feature type="repeat" description="WD" evidence="6">
    <location>
        <begin position="255"/>
        <end position="297"/>
    </location>
</feature>
<protein>
    <recommendedName>
        <fullName evidence="5">Glutamate-rich WD repeat-containing protein 1</fullName>
    </recommendedName>
</protein>
<dbReference type="PANTHER" id="PTHR45903">
    <property type="entry name" value="GLUTAMATE-RICH WD REPEAT-CONTAINING PROTEIN 1"/>
    <property type="match status" value="1"/>
</dbReference>
<evidence type="ECO:0000256" key="4">
    <source>
        <dbReference type="ARBA" id="ARBA00023242"/>
    </source>
</evidence>
<dbReference type="PROSITE" id="PS00678">
    <property type="entry name" value="WD_REPEATS_1"/>
    <property type="match status" value="1"/>
</dbReference>
<feature type="region of interest" description="Disordered" evidence="7">
    <location>
        <begin position="115"/>
        <end position="143"/>
    </location>
</feature>
<reference evidence="9 10" key="1">
    <citation type="submission" date="2024-02" db="EMBL/GenBank/DDBJ databases">
        <title>Chromosome-scale genome assembly of the rough periwinkle Littorina saxatilis.</title>
        <authorList>
            <person name="De Jode A."/>
            <person name="Faria R."/>
            <person name="Formenti G."/>
            <person name="Sims Y."/>
            <person name="Smith T.P."/>
            <person name="Tracey A."/>
            <person name="Wood J.M.D."/>
            <person name="Zagrodzka Z.B."/>
            <person name="Johannesson K."/>
            <person name="Butlin R.K."/>
            <person name="Leder E.H."/>
        </authorList>
    </citation>
    <scope>NUCLEOTIDE SEQUENCE [LARGE SCALE GENOMIC DNA]</scope>
    <source>
        <strain evidence="9">Snail1</strain>
        <tissue evidence="9">Muscle</tissue>
    </source>
</reference>
<evidence type="ECO:0000313" key="10">
    <source>
        <dbReference type="Proteomes" id="UP001374579"/>
    </source>
</evidence>
<dbReference type="PANTHER" id="PTHR45903:SF1">
    <property type="entry name" value="GLUTAMATE-RICH WD REPEAT-CONTAINING PROTEIN 1"/>
    <property type="match status" value="1"/>
</dbReference>
<dbReference type="Pfam" id="PF12265">
    <property type="entry name" value="CAF1C_H4-bd"/>
    <property type="match status" value="1"/>
</dbReference>
<dbReference type="AlphaFoldDB" id="A0AAN9GKT7"/>
<dbReference type="InterPro" id="IPR022052">
    <property type="entry name" value="Histone-bd_RBBP4-like_N"/>
</dbReference>
<dbReference type="InterPro" id="IPR036322">
    <property type="entry name" value="WD40_repeat_dom_sf"/>
</dbReference>
<dbReference type="GO" id="GO:0042254">
    <property type="term" value="P:ribosome biogenesis"/>
    <property type="evidence" value="ECO:0007669"/>
    <property type="project" value="TreeGrafter"/>
</dbReference>
<evidence type="ECO:0000256" key="6">
    <source>
        <dbReference type="PROSITE-ProRule" id="PRU00221"/>
    </source>
</evidence>
<evidence type="ECO:0000256" key="3">
    <source>
        <dbReference type="ARBA" id="ARBA00022737"/>
    </source>
</evidence>
<name>A0AAN9GKT7_9CAEN</name>